<dbReference type="EMBL" id="MU273487">
    <property type="protein sequence ID" value="KAI0035250.1"/>
    <property type="molecule type" value="Genomic_DNA"/>
</dbReference>
<protein>
    <submittedName>
        <fullName evidence="1">UBC-like protein</fullName>
    </submittedName>
</protein>
<reference evidence="1" key="2">
    <citation type="journal article" date="2022" name="New Phytol.">
        <title>Evolutionary transition to the ectomycorrhizal habit in the genomes of a hyperdiverse lineage of mushroom-forming fungi.</title>
        <authorList>
            <person name="Looney B."/>
            <person name="Miyauchi S."/>
            <person name="Morin E."/>
            <person name="Drula E."/>
            <person name="Courty P.E."/>
            <person name="Kohler A."/>
            <person name="Kuo A."/>
            <person name="LaButti K."/>
            <person name="Pangilinan J."/>
            <person name="Lipzen A."/>
            <person name="Riley R."/>
            <person name="Andreopoulos W."/>
            <person name="He G."/>
            <person name="Johnson J."/>
            <person name="Nolan M."/>
            <person name="Tritt A."/>
            <person name="Barry K.W."/>
            <person name="Grigoriev I.V."/>
            <person name="Nagy L.G."/>
            <person name="Hibbett D."/>
            <person name="Henrissat B."/>
            <person name="Matheny P.B."/>
            <person name="Labbe J."/>
            <person name="Martin F.M."/>
        </authorList>
    </citation>
    <scope>NUCLEOTIDE SEQUENCE</scope>
    <source>
        <strain evidence="1">EC-137</strain>
    </source>
</reference>
<name>A0ACB8QUM8_9AGAM</name>
<keyword evidence="2" id="KW-1185">Reference proteome</keyword>
<evidence type="ECO:0000313" key="2">
    <source>
        <dbReference type="Proteomes" id="UP000814128"/>
    </source>
</evidence>
<accession>A0ACB8QUM8</accession>
<organism evidence="1 2">
    <name type="scientific">Vararia minispora EC-137</name>
    <dbReference type="NCBI Taxonomy" id="1314806"/>
    <lineage>
        <taxon>Eukaryota</taxon>
        <taxon>Fungi</taxon>
        <taxon>Dikarya</taxon>
        <taxon>Basidiomycota</taxon>
        <taxon>Agaricomycotina</taxon>
        <taxon>Agaricomycetes</taxon>
        <taxon>Russulales</taxon>
        <taxon>Lachnocladiaceae</taxon>
        <taxon>Vararia</taxon>
    </lineage>
</organism>
<dbReference type="Proteomes" id="UP000814128">
    <property type="component" value="Unassembled WGS sequence"/>
</dbReference>
<sequence length="160" mass="17939">MSSVYMRRLGKELMDIQCDGLPEGVRLLSADNMQSWFFTIQVLGQSLYEGEVFALEFRFDNSYPFSAPAVLFVKDRTYAPPIHPHVYSNGHICASILGDDWSPSLSVTAVCITLQSMLASCKEKKLPPGNDTYVRTAPDNPKKTRFVYEDDTCDPLLCVS</sequence>
<reference evidence="1" key="1">
    <citation type="submission" date="2021-02" db="EMBL/GenBank/DDBJ databases">
        <authorList>
            <consortium name="DOE Joint Genome Institute"/>
            <person name="Ahrendt S."/>
            <person name="Looney B.P."/>
            <person name="Miyauchi S."/>
            <person name="Morin E."/>
            <person name="Drula E."/>
            <person name="Courty P.E."/>
            <person name="Chicoki N."/>
            <person name="Fauchery L."/>
            <person name="Kohler A."/>
            <person name="Kuo A."/>
            <person name="Labutti K."/>
            <person name="Pangilinan J."/>
            <person name="Lipzen A."/>
            <person name="Riley R."/>
            <person name="Andreopoulos W."/>
            <person name="He G."/>
            <person name="Johnson J."/>
            <person name="Barry K.W."/>
            <person name="Grigoriev I.V."/>
            <person name="Nagy L."/>
            <person name="Hibbett D."/>
            <person name="Henrissat B."/>
            <person name="Matheny P.B."/>
            <person name="Labbe J."/>
            <person name="Martin F."/>
        </authorList>
    </citation>
    <scope>NUCLEOTIDE SEQUENCE</scope>
    <source>
        <strain evidence="1">EC-137</strain>
    </source>
</reference>
<comment type="caution">
    <text evidence="1">The sequence shown here is derived from an EMBL/GenBank/DDBJ whole genome shotgun (WGS) entry which is preliminary data.</text>
</comment>
<evidence type="ECO:0000313" key="1">
    <source>
        <dbReference type="EMBL" id="KAI0035250.1"/>
    </source>
</evidence>
<gene>
    <name evidence="1" type="ORF">K488DRAFT_83213</name>
</gene>
<proteinExistence type="predicted"/>